<organism evidence="2">
    <name type="scientific">Panstrongylus lignarius</name>
    <dbReference type="NCBI Taxonomy" id="156445"/>
    <lineage>
        <taxon>Eukaryota</taxon>
        <taxon>Metazoa</taxon>
        <taxon>Ecdysozoa</taxon>
        <taxon>Arthropoda</taxon>
        <taxon>Hexapoda</taxon>
        <taxon>Insecta</taxon>
        <taxon>Pterygota</taxon>
        <taxon>Neoptera</taxon>
        <taxon>Paraneoptera</taxon>
        <taxon>Hemiptera</taxon>
        <taxon>Heteroptera</taxon>
        <taxon>Panheteroptera</taxon>
        <taxon>Cimicomorpha</taxon>
        <taxon>Reduviidae</taxon>
        <taxon>Triatominae</taxon>
        <taxon>Panstrongylus</taxon>
    </lineage>
</organism>
<sequence>MKFKIYSCIILYLSIYILLVEGFGGLARAGSLSGVKSNKSGSKKSADGRLAVEQTNTGGVIKSSKSANRGYFSAWGIISLIMLVIVGTVLVYYLSIFYPLVCAERGKYDVMEMTTV</sequence>
<feature type="transmembrane region" description="Helical" evidence="1">
    <location>
        <begin position="72"/>
        <end position="101"/>
    </location>
</feature>
<evidence type="ECO:0000313" key="2">
    <source>
        <dbReference type="EMBL" id="JAW14482.1"/>
    </source>
</evidence>
<name>A0A224Y0L2_9HEMI</name>
<proteinExistence type="predicted"/>
<protein>
    <submittedName>
        <fullName evidence="2">Uncharacterized protein</fullName>
    </submittedName>
</protein>
<keyword evidence="1" id="KW-1133">Transmembrane helix</keyword>
<evidence type="ECO:0000256" key="1">
    <source>
        <dbReference type="SAM" id="Phobius"/>
    </source>
</evidence>
<reference evidence="2" key="1">
    <citation type="journal article" date="2018" name="PLoS Negl. Trop. Dis.">
        <title>An insight into the salivary gland and fat body transcriptome of Panstrongylus lignarius (Hemiptera: Heteroptera), the main vector of Chagas disease in Peru.</title>
        <authorList>
            <person name="Nevoa J.C."/>
            <person name="Mendes M.T."/>
            <person name="da Silva M.V."/>
            <person name="Soares S.C."/>
            <person name="Oliveira C.J.F."/>
            <person name="Ribeiro J.M.C."/>
        </authorList>
    </citation>
    <scope>NUCLEOTIDE SEQUENCE</scope>
</reference>
<keyword evidence="1" id="KW-0812">Transmembrane</keyword>
<keyword evidence="1" id="KW-0472">Membrane</keyword>
<dbReference type="AlphaFoldDB" id="A0A224Y0L2"/>
<dbReference type="EMBL" id="GFTR01001944">
    <property type="protein sequence ID" value="JAW14482.1"/>
    <property type="molecule type" value="Transcribed_RNA"/>
</dbReference>
<accession>A0A224Y0L2</accession>